<dbReference type="PANTHER" id="PTHR11220">
    <property type="entry name" value="HEME-BINDING PROTEIN-RELATED"/>
    <property type="match status" value="1"/>
</dbReference>
<organism evidence="2 3">
    <name type="scientific">Volvox africanus</name>
    <dbReference type="NCBI Taxonomy" id="51714"/>
    <lineage>
        <taxon>Eukaryota</taxon>
        <taxon>Viridiplantae</taxon>
        <taxon>Chlorophyta</taxon>
        <taxon>core chlorophytes</taxon>
        <taxon>Chlorophyceae</taxon>
        <taxon>CS clade</taxon>
        <taxon>Chlamydomonadales</taxon>
        <taxon>Volvocaceae</taxon>
        <taxon>Volvox</taxon>
    </lineage>
</organism>
<protein>
    <recommendedName>
        <fullName evidence="4">SOUL heme-binding protein</fullName>
    </recommendedName>
</protein>
<dbReference type="EMBL" id="BSDZ01000009">
    <property type="protein sequence ID" value="GLI61213.1"/>
    <property type="molecule type" value="Genomic_DNA"/>
</dbReference>
<sequence length="227" mass="24219">MATVFGNISVETPKFTVVQSLGSSNAVEVRKYGPQVRAEVLYDVSPNHSVMDGTGTPFRALAGYIFGGNTARTRGGSEKVDMTAPVVVQTTPPGGASSEKIAMTAPVVMQAGTGAGAAADGNSDGGNKHVMNFIMPSKYKSIADLPVPKDSRVRLFEVPERTFAVIRFNGRMNAALAKTKEQELRTAAAEEGVKLSDNPHAVQYCSYNPPWCLPWLATNDIMIPVIE</sequence>
<name>A0ABQ5RVH9_9CHLO</name>
<dbReference type="InterPro" id="IPR011256">
    <property type="entry name" value="Reg_factor_effector_dom_sf"/>
</dbReference>
<evidence type="ECO:0008006" key="4">
    <source>
        <dbReference type="Google" id="ProtNLM"/>
    </source>
</evidence>
<evidence type="ECO:0000313" key="2">
    <source>
        <dbReference type="EMBL" id="GLI61213.1"/>
    </source>
</evidence>
<comment type="caution">
    <text evidence="2">The sequence shown here is derived from an EMBL/GenBank/DDBJ whole genome shotgun (WGS) entry which is preliminary data.</text>
</comment>
<evidence type="ECO:0000256" key="1">
    <source>
        <dbReference type="ARBA" id="ARBA00009817"/>
    </source>
</evidence>
<dbReference type="SUPFAM" id="SSF55136">
    <property type="entry name" value="Probable bacterial effector-binding domain"/>
    <property type="match status" value="2"/>
</dbReference>
<evidence type="ECO:0000313" key="3">
    <source>
        <dbReference type="Proteomes" id="UP001165090"/>
    </source>
</evidence>
<reference evidence="2 3" key="1">
    <citation type="journal article" date="2023" name="IScience">
        <title>Expanded male sex-determining region conserved during the evolution of homothallism in the green alga Volvox.</title>
        <authorList>
            <person name="Yamamoto K."/>
            <person name="Matsuzaki R."/>
            <person name="Mahakham W."/>
            <person name="Heman W."/>
            <person name="Sekimoto H."/>
            <person name="Kawachi M."/>
            <person name="Minakuchi Y."/>
            <person name="Toyoda A."/>
            <person name="Nozaki H."/>
        </authorList>
    </citation>
    <scope>NUCLEOTIDE SEQUENCE [LARGE SCALE GENOMIC DNA]</scope>
    <source>
        <strain evidence="2 3">NIES-4468</strain>
    </source>
</reference>
<dbReference type="InterPro" id="IPR006917">
    <property type="entry name" value="SOUL_heme-bd"/>
</dbReference>
<accession>A0ABQ5RVH9</accession>
<proteinExistence type="inferred from homology"/>
<gene>
    <name evidence="2" type="ORF">VaNZ11_003480</name>
</gene>
<dbReference type="Pfam" id="PF04832">
    <property type="entry name" value="SOUL"/>
    <property type="match status" value="2"/>
</dbReference>
<keyword evidence="3" id="KW-1185">Reference proteome</keyword>
<dbReference type="Proteomes" id="UP001165090">
    <property type="component" value="Unassembled WGS sequence"/>
</dbReference>
<dbReference type="PANTHER" id="PTHR11220:SF58">
    <property type="entry name" value="SOUL HEME-BINDING FAMILY PROTEIN"/>
    <property type="match status" value="1"/>
</dbReference>
<comment type="similarity">
    <text evidence="1">Belongs to the HEBP family.</text>
</comment>
<dbReference type="Gene3D" id="3.20.80.10">
    <property type="entry name" value="Regulatory factor, effector binding domain"/>
    <property type="match status" value="2"/>
</dbReference>